<dbReference type="EMBL" id="VSSQ01010568">
    <property type="protein sequence ID" value="MPM44670.1"/>
    <property type="molecule type" value="Genomic_DNA"/>
</dbReference>
<accession>A0A644ZUM4</accession>
<dbReference type="AlphaFoldDB" id="A0A644ZUM4"/>
<protein>
    <submittedName>
        <fullName evidence="1">Uncharacterized protein</fullName>
    </submittedName>
</protein>
<name>A0A644ZUM4_9ZZZZ</name>
<organism evidence="1">
    <name type="scientific">bioreactor metagenome</name>
    <dbReference type="NCBI Taxonomy" id="1076179"/>
    <lineage>
        <taxon>unclassified sequences</taxon>
        <taxon>metagenomes</taxon>
        <taxon>ecological metagenomes</taxon>
    </lineage>
</organism>
<reference evidence="1" key="1">
    <citation type="submission" date="2019-08" db="EMBL/GenBank/DDBJ databases">
        <authorList>
            <person name="Kucharzyk K."/>
            <person name="Murdoch R.W."/>
            <person name="Higgins S."/>
            <person name="Loffler F."/>
        </authorList>
    </citation>
    <scope>NUCLEOTIDE SEQUENCE</scope>
</reference>
<proteinExistence type="predicted"/>
<comment type="caution">
    <text evidence="1">The sequence shown here is derived from an EMBL/GenBank/DDBJ whole genome shotgun (WGS) entry which is preliminary data.</text>
</comment>
<gene>
    <name evidence="1" type="ORF">SDC9_91349</name>
</gene>
<sequence length="234" mass="28153">MSKNTIIIEQLLFCNSYEEALGISKAFDRFHFQFMGLGGKNTVYSKRFINKSTTSKCYTHYVKICFTINYYGEFMSYGFLDERTKNKYPNLPSLLKAEDVDRRRKIISKYRADDLFRDIYFYEDFKKFFDKSLKGYLNKIYLSEIIAFADYFAKFFVIRYQEQGVAYEMDYSATSSFQSIYAKKYAIDYDLKPMQMSSVWKWINENYYSKKDDWYSEARPLTTFSYVINRLPFE</sequence>
<evidence type="ECO:0000313" key="1">
    <source>
        <dbReference type="EMBL" id="MPM44670.1"/>
    </source>
</evidence>